<dbReference type="InterPro" id="IPR050438">
    <property type="entry name" value="LMW_PTPase"/>
</dbReference>
<dbReference type="EC" id="3.1.3.48" evidence="1"/>
<dbReference type="SMART" id="SM00226">
    <property type="entry name" value="LMWPc"/>
    <property type="match status" value="1"/>
</dbReference>
<dbReference type="CDD" id="cd16343">
    <property type="entry name" value="LMWPTP"/>
    <property type="match status" value="1"/>
</dbReference>
<reference evidence="4 5" key="1">
    <citation type="submission" date="2009-01" db="EMBL/GenBank/DDBJ databases">
        <authorList>
            <person name="Qin X."/>
            <person name="Bachman B."/>
            <person name="Battles P."/>
            <person name="Bell A."/>
            <person name="Bess C."/>
            <person name="Bickham C."/>
            <person name="Chaboub L."/>
            <person name="Chen D."/>
            <person name="Coyle M."/>
            <person name="Deiros D.R."/>
            <person name="Dinh H."/>
            <person name="Forbes L."/>
            <person name="Fowler G."/>
            <person name="Francisco L."/>
            <person name="Fu Q."/>
            <person name="Gubbala S."/>
            <person name="Hale W."/>
            <person name="Han Y."/>
            <person name="Hemphill L."/>
            <person name="Highlander S.K."/>
            <person name="Hirani K."/>
            <person name="Hogues M."/>
            <person name="Jackson L."/>
            <person name="Jakkamsetti A."/>
            <person name="Javaid M."/>
            <person name="Jiang H."/>
            <person name="Korchina V."/>
            <person name="Kovar C."/>
            <person name="Lara F."/>
            <person name="Lee S."/>
            <person name="Mata R."/>
            <person name="Mathew T."/>
            <person name="Moen C."/>
            <person name="Morales K."/>
            <person name="Munidasa M."/>
            <person name="Nazareth L."/>
            <person name="Ngo R."/>
            <person name="Nguyen L."/>
            <person name="Okwuonu G."/>
            <person name="Ongeri F."/>
            <person name="Patil S."/>
            <person name="Petrosino J."/>
            <person name="Pham C."/>
            <person name="Pham P."/>
            <person name="Pu L.-L."/>
            <person name="Puazo M."/>
            <person name="Raj R."/>
            <person name="Reid J."/>
            <person name="Rouhana J."/>
            <person name="Saada N."/>
            <person name="Shang Y."/>
            <person name="Simmons D."/>
            <person name="Thornton R."/>
            <person name="Warren J."/>
            <person name="Weissenberger G."/>
            <person name="Zhang J."/>
            <person name="Zhang L."/>
            <person name="Zhou C."/>
            <person name="Zhu D."/>
            <person name="Muzny D."/>
            <person name="Worley K."/>
            <person name="Gibbs R."/>
        </authorList>
    </citation>
    <scope>NUCLEOTIDE SEQUENCE [LARGE SCALE GENOMIC DNA]</scope>
    <source>
        <strain evidence="4 5">DSM 15436</strain>
    </source>
</reference>
<protein>
    <recommendedName>
        <fullName evidence="1">protein-tyrosine-phosphatase</fullName>
        <ecNumber evidence="1">3.1.3.48</ecNumber>
    </recommendedName>
</protein>
<dbReference type="AlphaFoldDB" id="C0VYD0"/>
<dbReference type="Proteomes" id="UP000010301">
    <property type="component" value="Unassembled WGS sequence"/>
</dbReference>
<feature type="region of interest" description="Disordered" evidence="2">
    <location>
        <begin position="114"/>
        <end position="133"/>
    </location>
</feature>
<comment type="caution">
    <text evidence="4">The sequence shown here is derived from an EMBL/GenBank/DDBJ whole genome shotgun (WGS) entry which is preliminary data.</text>
</comment>
<dbReference type="Gene3D" id="3.40.50.2300">
    <property type="match status" value="1"/>
</dbReference>
<name>C0VYD0_9ACTO</name>
<dbReference type="SUPFAM" id="SSF52788">
    <property type="entry name" value="Phosphotyrosine protein phosphatases I"/>
    <property type="match status" value="1"/>
</dbReference>
<evidence type="ECO:0000259" key="3">
    <source>
        <dbReference type="SMART" id="SM00226"/>
    </source>
</evidence>
<keyword evidence="5" id="KW-1185">Reference proteome</keyword>
<dbReference type="eggNOG" id="COG0394">
    <property type="taxonomic scope" value="Bacteria"/>
</dbReference>
<proteinExistence type="predicted"/>
<organism evidence="4 5">
    <name type="scientific">Gleimia coleocanis DSM 15436</name>
    <dbReference type="NCBI Taxonomy" id="525245"/>
    <lineage>
        <taxon>Bacteria</taxon>
        <taxon>Bacillati</taxon>
        <taxon>Actinomycetota</taxon>
        <taxon>Actinomycetes</taxon>
        <taxon>Actinomycetales</taxon>
        <taxon>Actinomycetaceae</taxon>
        <taxon>Gleimia</taxon>
    </lineage>
</organism>
<dbReference type="InterPro" id="IPR023485">
    <property type="entry name" value="Ptyr_pPase"/>
</dbReference>
<dbReference type="HOGENOM" id="CLU_071415_2_1_11"/>
<dbReference type="InterPro" id="IPR036196">
    <property type="entry name" value="Ptyr_pPase_sf"/>
</dbReference>
<evidence type="ECO:0000256" key="2">
    <source>
        <dbReference type="SAM" id="MobiDB-lite"/>
    </source>
</evidence>
<dbReference type="PANTHER" id="PTHR11717">
    <property type="entry name" value="LOW MOLECULAR WEIGHT PROTEIN TYROSINE PHOSPHATASE"/>
    <property type="match status" value="1"/>
</dbReference>
<accession>C0VYD0</accession>
<dbReference type="EMBL" id="ACFG01000004">
    <property type="protein sequence ID" value="EEH64433.1"/>
    <property type="molecule type" value="Genomic_DNA"/>
</dbReference>
<dbReference type="GO" id="GO:0004725">
    <property type="term" value="F:protein tyrosine phosphatase activity"/>
    <property type="evidence" value="ECO:0007669"/>
    <property type="project" value="UniProtKB-EC"/>
</dbReference>
<dbReference type="STRING" id="525245.HMPREF0044_0170"/>
<feature type="domain" description="Phosphotyrosine protein phosphatase I" evidence="3">
    <location>
        <begin position="1"/>
        <end position="158"/>
    </location>
</feature>
<dbReference type="Pfam" id="PF01451">
    <property type="entry name" value="LMWPc"/>
    <property type="match status" value="1"/>
</dbReference>
<evidence type="ECO:0000313" key="4">
    <source>
        <dbReference type="EMBL" id="EEH64433.1"/>
    </source>
</evidence>
<evidence type="ECO:0000256" key="1">
    <source>
        <dbReference type="ARBA" id="ARBA00013064"/>
    </source>
</evidence>
<evidence type="ECO:0000313" key="5">
    <source>
        <dbReference type="Proteomes" id="UP000010301"/>
    </source>
</evidence>
<sequence length="165" mass="18563">MAEVVLQEHLRKAGVDAVVDSCGISDEEHGNPIDYRAQRTLKGAGYVLPNHAARQINSRDLEENDLILAMTYRHFEAVERLVNRKQTNFNLSEDVPRLMMFRAFDPQGINGEIEGAPSGTKNAPTKVKDVPDPWYGTQADFEETLATIERCIPALLAEIQRRETK</sequence>
<dbReference type="PANTHER" id="PTHR11717:SF7">
    <property type="entry name" value="LOW MOLECULAR WEIGHT PHOSPHOTYROSINE PROTEIN PHOSPHATASE"/>
    <property type="match status" value="1"/>
</dbReference>
<gene>
    <name evidence="4" type="ORF">HMPREF0044_0170</name>
</gene>